<keyword evidence="9" id="KW-1185">Reference proteome</keyword>
<keyword evidence="6" id="KW-0865">Zymogen</keyword>
<organism evidence="8 9">
    <name type="scientific">Armadillidium nasatum</name>
    <dbReference type="NCBI Taxonomy" id="96803"/>
    <lineage>
        <taxon>Eukaryota</taxon>
        <taxon>Metazoa</taxon>
        <taxon>Ecdysozoa</taxon>
        <taxon>Arthropoda</taxon>
        <taxon>Crustacea</taxon>
        <taxon>Multicrustacea</taxon>
        <taxon>Malacostraca</taxon>
        <taxon>Eumalacostraca</taxon>
        <taxon>Peracarida</taxon>
        <taxon>Isopoda</taxon>
        <taxon>Oniscidea</taxon>
        <taxon>Crinocheta</taxon>
        <taxon>Armadillidiidae</taxon>
        <taxon>Armadillidium</taxon>
    </lineage>
</organism>
<keyword evidence="2" id="KW-0645">Protease</keyword>
<accession>A0A5N5SW01</accession>
<dbReference type="GO" id="GO:0005886">
    <property type="term" value="C:plasma membrane"/>
    <property type="evidence" value="ECO:0007669"/>
    <property type="project" value="TreeGrafter"/>
</dbReference>
<dbReference type="GO" id="GO:0005802">
    <property type="term" value="C:trans-Golgi network"/>
    <property type="evidence" value="ECO:0007669"/>
    <property type="project" value="TreeGrafter"/>
</dbReference>
<comment type="similarity">
    <text evidence="1">Belongs to the peptidase A1 family.</text>
</comment>
<evidence type="ECO:0000259" key="7">
    <source>
        <dbReference type="Pfam" id="PF00026"/>
    </source>
</evidence>
<evidence type="ECO:0000313" key="9">
    <source>
        <dbReference type="Proteomes" id="UP000326759"/>
    </source>
</evidence>
<dbReference type="GO" id="GO:0006509">
    <property type="term" value="P:membrane protein ectodomain proteolysis"/>
    <property type="evidence" value="ECO:0007669"/>
    <property type="project" value="TreeGrafter"/>
</dbReference>
<dbReference type="InterPro" id="IPR001461">
    <property type="entry name" value="Aspartic_peptidase_A1"/>
</dbReference>
<name>A0A5N5SW01_9CRUS</name>
<dbReference type="PANTHER" id="PTHR47965">
    <property type="entry name" value="ASPARTYL PROTEASE-RELATED"/>
    <property type="match status" value="1"/>
</dbReference>
<proteinExistence type="inferred from homology"/>
<dbReference type="EMBL" id="SEYY01019611">
    <property type="protein sequence ID" value="KAB7498098.1"/>
    <property type="molecule type" value="Genomic_DNA"/>
</dbReference>
<dbReference type="OrthoDB" id="2747330at2759"/>
<evidence type="ECO:0000256" key="1">
    <source>
        <dbReference type="ARBA" id="ARBA00007447"/>
    </source>
</evidence>
<protein>
    <submittedName>
        <fullName evidence="8">Beta-secretase</fullName>
    </submittedName>
</protein>
<dbReference type="GO" id="GO:0004190">
    <property type="term" value="F:aspartic-type endopeptidase activity"/>
    <property type="evidence" value="ECO:0007669"/>
    <property type="project" value="UniProtKB-KW"/>
</dbReference>
<evidence type="ECO:0000256" key="3">
    <source>
        <dbReference type="ARBA" id="ARBA00022729"/>
    </source>
</evidence>
<evidence type="ECO:0000256" key="4">
    <source>
        <dbReference type="ARBA" id="ARBA00022750"/>
    </source>
</evidence>
<dbReference type="GO" id="GO:0050435">
    <property type="term" value="P:amyloid-beta metabolic process"/>
    <property type="evidence" value="ECO:0007669"/>
    <property type="project" value="TreeGrafter"/>
</dbReference>
<feature type="domain" description="Peptidase A1" evidence="7">
    <location>
        <begin position="3"/>
        <end position="176"/>
    </location>
</feature>
<evidence type="ECO:0000256" key="6">
    <source>
        <dbReference type="ARBA" id="ARBA00023145"/>
    </source>
</evidence>
<gene>
    <name evidence="8" type="primary">BACE</name>
    <name evidence="8" type="ORF">Anas_10772</name>
</gene>
<keyword evidence="4" id="KW-0064">Aspartyl protease</keyword>
<dbReference type="PANTHER" id="PTHR47965:SF12">
    <property type="entry name" value="ASPARTIC PROTEINASE 3-RELATED"/>
    <property type="match status" value="1"/>
</dbReference>
<reference evidence="8 9" key="1">
    <citation type="journal article" date="2019" name="PLoS Biol.">
        <title>Sex chromosomes control vertical transmission of feminizing Wolbachia symbionts in an isopod.</title>
        <authorList>
            <person name="Becking T."/>
            <person name="Chebbi M.A."/>
            <person name="Giraud I."/>
            <person name="Moumen B."/>
            <person name="Laverre T."/>
            <person name="Caubet Y."/>
            <person name="Peccoud J."/>
            <person name="Gilbert C."/>
            <person name="Cordaux R."/>
        </authorList>
    </citation>
    <scope>NUCLEOTIDE SEQUENCE [LARGE SCALE GENOMIC DNA]</scope>
    <source>
        <strain evidence="8">ANa2</strain>
        <tissue evidence="8">Whole body excluding digestive tract and cuticle</tissue>
    </source>
</reference>
<evidence type="ECO:0000313" key="8">
    <source>
        <dbReference type="EMBL" id="KAB7498098.1"/>
    </source>
</evidence>
<dbReference type="Gene3D" id="2.40.70.10">
    <property type="entry name" value="Acid Proteases"/>
    <property type="match status" value="2"/>
</dbReference>
<dbReference type="Proteomes" id="UP000326759">
    <property type="component" value="Unassembled WGS sequence"/>
</dbReference>
<dbReference type="SUPFAM" id="SSF50630">
    <property type="entry name" value="Acid proteases"/>
    <property type="match status" value="1"/>
</dbReference>
<dbReference type="InterPro" id="IPR033121">
    <property type="entry name" value="PEPTIDASE_A1"/>
</dbReference>
<evidence type="ECO:0000256" key="5">
    <source>
        <dbReference type="ARBA" id="ARBA00022801"/>
    </source>
</evidence>
<keyword evidence="3" id="KW-0732">Signal</keyword>
<evidence type="ECO:0000256" key="2">
    <source>
        <dbReference type="ARBA" id="ARBA00022670"/>
    </source>
</evidence>
<dbReference type="AlphaFoldDB" id="A0A5N5SW01"/>
<sequence>MGQDFVHIPSLKYLQNVLADLSIITKTNGFYVNNSHWQGILGLAYSEIAKPQGVATSFFDSLSEDLPVIVNDRFDIELCGPQNYTSKEKHFGKFSVELKNFCYYYYISYNDGNSESICSRTEYSTLIKHRWYYEIEITGIRVGNKQVKIPCSDFNTPKTIVDSGTSNLQLSSKKLYWSLNKVGPMLLNIGELKSNKK</sequence>
<comment type="caution">
    <text evidence="8">The sequence shown here is derived from an EMBL/GenBank/DDBJ whole genome shotgun (WGS) entry which is preliminary data.</text>
</comment>
<dbReference type="InterPro" id="IPR021109">
    <property type="entry name" value="Peptidase_aspartic_dom_sf"/>
</dbReference>
<dbReference type="GO" id="GO:0005768">
    <property type="term" value="C:endosome"/>
    <property type="evidence" value="ECO:0007669"/>
    <property type="project" value="TreeGrafter"/>
</dbReference>
<dbReference type="Pfam" id="PF00026">
    <property type="entry name" value="Asp"/>
    <property type="match status" value="1"/>
</dbReference>
<keyword evidence="5" id="KW-0378">Hydrolase</keyword>